<dbReference type="Pfam" id="PF00584">
    <property type="entry name" value="SecE"/>
    <property type="match status" value="1"/>
</dbReference>
<keyword evidence="6 9" id="KW-1133">Transmembrane helix</keyword>
<dbReference type="GO" id="GO:0043952">
    <property type="term" value="P:protein transport by the Sec complex"/>
    <property type="evidence" value="ECO:0007669"/>
    <property type="project" value="UniProtKB-UniRule"/>
</dbReference>
<dbReference type="STRING" id="1802270.A3C07_03325"/>
<dbReference type="Gene3D" id="1.20.5.1030">
    <property type="entry name" value="Preprotein translocase secy subunit"/>
    <property type="match status" value="1"/>
</dbReference>
<comment type="function">
    <text evidence="9">Essential subunit of the Sec protein translocation channel SecYEG. Clamps together the 2 halves of SecY. May contact the channel plug during translocation.</text>
</comment>
<dbReference type="InterPro" id="IPR005807">
    <property type="entry name" value="SecE_bac"/>
</dbReference>
<evidence type="ECO:0000313" key="10">
    <source>
        <dbReference type="EMBL" id="OHA00900.1"/>
    </source>
</evidence>
<dbReference type="PANTHER" id="PTHR33910:SF1">
    <property type="entry name" value="PROTEIN TRANSLOCASE SUBUNIT SECE"/>
    <property type="match status" value="1"/>
</dbReference>
<dbReference type="GO" id="GO:0005886">
    <property type="term" value="C:plasma membrane"/>
    <property type="evidence" value="ECO:0007669"/>
    <property type="project" value="UniProtKB-SubCell"/>
</dbReference>
<evidence type="ECO:0000256" key="2">
    <source>
        <dbReference type="ARBA" id="ARBA00022448"/>
    </source>
</evidence>
<dbReference type="GO" id="GO:0009306">
    <property type="term" value="P:protein secretion"/>
    <property type="evidence" value="ECO:0007669"/>
    <property type="project" value="UniProtKB-UniRule"/>
</dbReference>
<keyword evidence="2 9" id="KW-0813">Transport</keyword>
<evidence type="ECO:0000256" key="7">
    <source>
        <dbReference type="ARBA" id="ARBA00023010"/>
    </source>
</evidence>
<keyword evidence="7 9" id="KW-0811">Translocation</keyword>
<accession>A0A1G2KNA5</accession>
<evidence type="ECO:0000256" key="1">
    <source>
        <dbReference type="ARBA" id="ARBA00004370"/>
    </source>
</evidence>
<dbReference type="NCBIfam" id="TIGR00964">
    <property type="entry name" value="secE_bact"/>
    <property type="match status" value="1"/>
</dbReference>
<sequence length="61" mass="6864">MLGKIQKFVSEVAVELKKVSWLTRQELIDATWIVILSSIFLGIFIGCADFVLSKLLGLIIR</sequence>
<comment type="caution">
    <text evidence="10">The sequence shown here is derived from an EMBL/GenBank/DDBJ whole genome shotgun (WGS) entry which is preliminary data.</text>
</comment>
<gene>
    <name evidence="9" type="primary">secE</name>
    <name evidence="10" type="ORF">A3C07_03325</name>
</gene>
<evidence type="ECO:0000256" key="6">
    <source>
        <dbReference type="ARBA" id="ARBA00022989"/>
    </source>
</evidence>
<evidence type="ECO:0000256" key="5">
    <source>
        <dbReference type="ARBA" id="ARBA00022927"/>
    </source>
</evidence>
<name>A0A1G2KNA5_9BACT</name>
<evidence type="ECO:0000256" key="4">
    <source>
        <dbReference type="ARBA" id="ARBA00022692"/>
    </source>
</evidence>
<keyword evidence="4 9" id="KW-0812">Transmembrane</keyword>
<dbReference type="GO" id="GO:0006605">
    <property type="term" value="P:protein targeting"/>
    <property type="evidence" value="ECO:0007669"/>
    <property type="project" value="UniProtKB-UniRule"/>
</dbReference>
<organism evidence="10 11">
    <name type="scientific">Candidatus Sungbacteria bacterium RIFCSPHIGHO2_02_FULL_47_11</name>
    <dbReference type="NCBI Taxonomy" id="1802270"/>
    <lineage>
        <taxon>Bacteria</taxon>
        <taxon>Candidatus Sungiibacteriota</taxon>
    </lineage>
</organism>
<dbReference type="Proteomes" id="UP000179023">
    <property type="component" value="Unassembled WGS sequence"/>
</dbReference>
<comment type="subcellular location">
    <subcellularLocation>
        <location evidence="9">Cell membrane</location>
        <topology evidence="9">Single-pass membrane protein</topology>
    </subcellularLocation>
    <subcellularLocation>
        <location evidence="1">Membrane</location>
    </subcellularLocation>
</comment>
<keyword evidence="3 9" id="KW-1003">Cell membrane</keyword>
<dbReference type="HAMAP" id="MF_00422">
    <property type="entry name" value="SecE"/>
    <property type="match status" value="1"/>
</dbReference>
<dbReference type="InterPro" id="IPR038379">
    <property type="entry name" value="SecE_sf"/>
</dbReference>
<evidence type="ECO:0000256" key="3">
    <source>
        <dbReference type="ARBA" id="ARBA00022475"/>
    </source>
</evidence>
<proteinExistence type="inferred from homology"/>
<dbReference type="EMBL" id="MHQI01000003">
    <property type="protein sequence ID" value="OHA00900.1"/>
    <property type="molecule type" value="Genomic_DNA"/>
</dbReference>
<dbReference type="PANTHER" id="PTHR33910">
    <property type="entry name" value="PROTEIN TRANSLOCASE SUBUNIT SECE"/>
    <property type="match status" value="1"/>
</dbReference>
<dbReference type="InterPro" id="IPR001901">
    <property type="entry name" value="Translocase_SecE/Sec61-g"/>
</dbReference>
<evidence type="ECO:0000256" key="9">
    <source>
        <dbReference type="HAMAP-Rule" id="MF_00422"/>
    </source>
</evidence>
<dbReference type="GO" id="GO:0008320">
    <property type="term" value="F:protein transmembrane transporter activity"/>
    <property type="evidence" value="ECO:0007669"/>
    <property type="project" value="UniProtKB-UniRule"/>
</dbReference>
<evidence type="ECO:0000313" key="11">
    <source>
        <dbReference type="Proteomes" id="UP000179023"/>
    </source>
</evidence>
<protein>
    <recommendedName>
        <fullName evidence="9">Protein translocase subunit SecE</fullName>
    </recommendedName>
</protein>
<feature type="transmembrane region" description="Helical" evidence="9">
    <location>
        <begin position="30"/>
        <end position="52"/>
    </location>
</feature>
<keyword evidence="8 9" id="KW-0472">Membrane</keyword>
<comment type="subunit">
    <text evidence="9">Component of the Sec protein translocase complex. Heterotrimer consisting of SecY, SecE and SecG subunits. The heterotrimers can form oligomers, although 1 heterotrimer is thought to be able to translocate proteins. Interacts with the ribosome. Interacts with SecDF, and other proteins may be involved. Interacts with SecA.</text>
</comment>
<reference evidence="10 11" key="1">
    <citation type="journal article" date="2016" name="Nat. Commun.">
        <title>Thousands of microbial genomes shed light on interconnected biogeochemical processes in an aquifer system.</title>
        <authorList>
            <person name="Anantharaman K."/>
            <person name="Brown C.T."/>
            <person name="Hug L.A."/>
            <person name="Sharon I."/>
            <person name="Castelle C.J."/>
            <person name="Probst A.J."/>
            <person name="Thomas B.C."/>
            <person name="Singh A."/>
            <person name="Wilkins M.J."/>
            <person name="Karaoz U."/>
            <person name="Brodie E.L."/>
            <person name="Williams K.H."/>
            <person name="Hubbard S.S."/>
            <person name="Banfield J.F."/>
        </authorList>
    </citation>
    <scope>NUCLEOTIDE SEQUENCE [LARGE SCALE GENOMIC DNA]</scope>
</reference>
<keyword evidence="5 9" id="KW-0653">Protein transport</keyword>
<dbReference type="AlphaFoldDB" id="A0A1G2KNA5"/>
<evidence type="ECO:0000256" key="8">
    <source>
        <dbReference type="ARBA" id="ARBA00023136"/>
    </source>
</evidence>
<dbReference type="GO" id="GO:0065002">
    <property type="term" value="P:intracellular protein transmembrane transport"/>
    <property type="evidence" value="ECO:0007669"/>
    <property type="project" value="UniProtKB-UniRule"/>
</dbReference>
<comment type="similarity">
    <text evidence="9">Belongs to the SecE/SEC61-gamma family.</text>
</comment>